<name>A0ABW4C7M2_9BACL</name>
<sequence>MVETAVKPGVLINQNKYNTDEFVEGNQTIEEPHSAGVATVSFSPCLMVRCGEDSQRSFVGWHRIVVAQDLVT</sequence>
<comment type="caution">
    <text evidence="1">The sequence shown here is derived from an EMBL/GenBank/DDBJ whole genome shotgun (WGS) entry which is preliminary data.</text>
</comment>
<evidence type="ECO:0000313" key="2">
    <source>
        <dbReference type="Proteomes" id="UP001597282"/>
    </source>
</evidence>
<protein>
    <submittedName>
        <fullName evidence="1">Uncharacterized protein</fullName>
    </submittedName>
</protein>
<dbReference type="Proteomes" id="UP001597282">
    <property type="component" value="Unassembled WGS sequence"/>
</dbReference>
<dbReference type="EMBL" id="JBHTNU010000001">
    <property type="protein sequence ID" value="MFD1425670.1"/>
    <property type="molecule type" value="Genomic_DNA"/>
</dbReference>
<proteinExistence type="predicted"/>
<reference evidence="2" key="1">
    <citation type="journal article" date="2019" name="Int. J. Syst. Evol. Microbiol.">
        <title>The Global Catalogue of Microorganisms (GCM) 10K type strain sequencing project: providing services to taxonomists for standard genome sequencing and annotation.</title>
        <authorList>
            <consortium name="The Broad Institute Genomics Platform"/>
            <consortium name="The Broad Institute Genome Sequencing Center for Infectious Disease"/>
            <person name="Wu L."/>
            <person name="Ma J."/>
        </authorList>
    </citation>
    <scope>NUCLEOTIDE SEQUENCE [LARGE SCALE GENOMIC DNA]</scope>
    <source>
        <strain evidence="2">S1</strain>
    </source>
</reference>
<keyword evidence="2" id="KW-1185">Reference proteome</keyword>
<organism evidence="1 2">
    <name type="scientific">Kroppenstedtia sanguinis</name>
    <dbReference type="NCBI Taxonomy" id="1380684"/>
    <lineage>
        <taxon>Bacteria</taxon>
        <taxon>Bacillati</taxon>
        <taxon>Bacillota</taxon>
        <taxon>Bacilli</taxon>
        <taxon>Bacillales</taxon>
        <taxon>Thermoactinomycetaceae</taxon>
        <taxon>Kroppenstedtia</taxon>
    </lineage>
</organism>
<gene>
    <name evidence="1" type="ORF">ACFQ4Y_01805</name>
</gene>
<accession>A0ABW4C7M2</accession>
<evidence type="ECO:0000313" key="1">
    <source>
        <dbReference type="EMBL" id="MFD1425670.1"/>
    </source>
</evidence>